<evidence type="ECO:0000313" key="4">
    <source>
        <dbReference type="Proteomes" id="UP000030655"/>
    </source>
</evidence>
<feature type="non-terminal residue" evidence="3">
    <location>
        <position position="1"/>
    </location>
</feature>
<reference evidence="4" key="1">
    <citation type="submission" date="2013-02" db="EMBL/GenBank/DDBJ databases">
        <authorList>
            <consortium name="The Broad Institute Genome Sequencing Platform"/>
            <person name="Cuomo C."/>
            <person name="Becnel J."/>
            <person name="Sanscrainte N."/>
            <person name="Walker B."/>
            <person name="Young S.K."/>
            <person name="Zeng Q."/>
            <person name="Gargeya S."/>
            <person name="Fitzgerald M."/>
            <person name="Haas B."/>
            <person name="Abouelleil A."/>
            <person name="Alvarado L."/>
            <person name="Arachchi H.M."/>
            <person name="Berlin A.M."/>
            <person name="Chapman S.B."/>
            <person name="Dewar J."/>
            <person name="Goldberg J."/>
            <person name="Griggs A."/>
            <person name="Gujja S."/>
            <person name="Hansen M."/>
            <person name="Howarth C."/>
            <person name="Imamovic A."/>
            <person name="Larimer J."/>
            <person name="McCowan C."/>
            <person name="Murphy C."/>
            <person name="Neiman D."/>
            <person name="Pearson M."/>
            <person name="Priest M."/>
            <person name="Roberts A."/>
            <person name="Saif S."/>
            <person name="Shea T."/>
            <person name="Sisk P."/>
            <person name="Sykes S."/>
            <person name="Wortman J."/>
            <person name="Nusbaum C."/>
            <person name="Birren B."/>
        </authorList>
    </citation>
    <scope>NUCLEOTIDE SEQUENCE [LARGE SCALE GENOMIC DNA]</scope>
    <source>
        <strain evidence="4">PRA339</strain>
    </source>
</reference>
<dbReference type="AlphaFoldDB" id="A0A059EXZ5"/>
<dbReference type="STRING" id="1288291.A0A059EXZ5"/>
<feature type="compositionally biased region" description="Basic and acidic residues" evidence="2">
    <location>
        <begin position="445"/>
        <end position="483"/>
    </location>
</feature>
<feature type="compositionally biased region" description="Basic and acidic residues" evidence="2">
    <location>
        <begin position="429"/>
        <end position="438"/>
    </location>
</feature>
<reference evidence="3 4" key="2">
    <citation type="submission" date="2014-03" db="EMBL/GenBank/DDBJ databases">
        <title>The Genome Sequence of Anncaliia algerae insect isolate PRA339.</title>
        <authorList>
            <consortium name="The Broad Institute Genome Sequencing Platform"/>
            <consortium name="The Broad Institute Genome Sequencing Center for Infectious Disease"/>
            <person name="Cuomo C."/>
            <person name="Becnel J."/>
            <person name="Sanscrainte N."/>
            <person name="Walker B."/>
            <person name="Young S.K."/>
            <person name="Zeng Q."/>
            <person name="Gargeya S."/>
            <person name="Fitzgerald M."/>
            <person name="Haas B."/>
            <person name="Abouelleil A."/>
            <person name="Alvarado L."/>
            <person name="Arachchi H.M."/>
            <person name="Berlin A.M."/>
            <person name="Chapman S.B."/>
            <person name="Dewar J."/>
            <person name="Goldberg J."/>
            <person name="Griggs A."/>
            <person name="Gujja S."/>
            <person name="Hansen M."/>
            <person name="Howarth C."/>
            <person name="Imamovic A."/>
            <person name="Larimer J."/>
            <person name="McCowan C."/>
            <person name="Murphy C."/>
            <person name="Neiman D."/>
            <person name="Pearson M."/>
            <person name="Priest M."/>
            <person name="Roberts A."/>
            <person name="Saif S."/>
            <person name="Shea T."/>
            <person name="Sisk P."/>
            <person name="Sykes S."/>
            <person name="Wortman J."/>
            <person name="Nusbaum C."/>
            <person name="Birren B."/>
        </authorList>
    </citation>
    <scope>NUCLEOTIDE SEQUENCE [LARGE SCALE GENOMIC DNA]</scope>
    <source>
        <strain evidence="3 4">PRA339</strain>
    </source>
</reference>
<dbReference type="EMBL" id="KK365257">
    <property type="protein sequence ID" value="KCZ79561.1"/>
    <property type="molecule type" value="Genomic_DNA"/>
</dbReference>
<sequence length="497" mass="58250">YPNYIEETAETNNGNIVILDKIYRKVEKHIRFISSELKGYAVYHATGQMNEELYNEFFEVYRDFKELENTLYKIMYEISESSDSEVNNDNSDEKEDSFKAMKELNSDINFDSLTDKSGNLNYKKVLKKMEKNYDNYIEEGDNNLKDSNALLTVINKVKDNISVLNFFSEREELIDDDELYKKFKELRKKFIILKDVLKSKREKIIKESDLNESMSISESDDEKSTDSLNYYSALYKNLFNNYDKYIDEVSNSLDNSNALLLEIIDKIRRSYKIINLILKKRKLMNYITYKKFKNLYDNLLELERIINDVLNELPQEENKSLSTNPIGDDVNFTPLDALPLEYYYKAIYELMKENFKKYYAESKKLSNEIEPIRDLMGIIELNISSSSTFAKECKSDNKKYHKKFRKLNKKFRKLLKILNERISIPQKNDEDLVSHENNEGSFPHGNKESDILEKGEGSEKSFHEDSLPHGNKESDITVNKDEGSEVSDGASLVRGLH</sequence>
<gene>
    <name evidence="3" type="ORF">H312_03054</name>
</gene>
<keyword evidence="4" id="KW-1185">Reference proteome</keyword>
<dbReference type="Proteomes" id="UP000030655">
    <property type="component" value="Unassembled WGS sequence"/>
</dbReference>
<protein>
    <submittedName>
        <fullName evidence="3">Uncharacterized protein</fullName>
    </submittedName>
</protein>
<evidence type="ECO:0000313" key="3">
    <source>
        <dbReference type="EMBL" id="KCZ79561.1"/>
    </source>
</evidence>
<feature type="region of interest" description="Disordered" evidence="2">
    <location>
        <begin position="429"/>
        <end position="497"/>
    </location>
</feature>
<dbReference type="HOGENOM" id="CLU_549301_0_0_1"/>
<evidence type="ECO:0000256" key="1">
    <source>
        <dbReference type="SAM" id="Coils"/>
    </source>
</evidence>
<accession>A0A059EXZ5</accession>
<organism evidence="3 4">
    <name type="scientific">Anncaliia algerae PRA339</name>
    <dbReference type="NCBI Taxonomy" id="1288291"/>
    <lineage>
        <taxon>Eukaryota</taxon>
        <taxon>Fungi</taxon>
        <taxon>Fungi incertae sedis</taxon>
        <taxon>Microsporidia</taxon>
        <taxon>Tubulinosematoidea</taxon>
        <taxon>Tubulinosematidae</taxon>
        <taxon>Anncaliia</taxon>
    </lineage>
</organism>
<name>A0A059EXZ5_9MICR</name>
<keyword evidence="1" id="KW-0175">Coiled coil</keyword>
<evidence type="ECO:0000256" key="2">
    <source>
        <dbReference type="SAM" id="MobiDB-lite"/>
    </source>
</evidence>
<dbReference type="VEuPathDB" id="MicrosporidiaDB:H312_03054"/>
<feature type="coiled-coil region" evidence="1">
    <location>
        <begin position="292"/>
        <end position="319"/>
    </location>
</feature>
<proteinExistence type="predicted"/>